<organism evidence="4 5">
    <name type="scientific">Thalassobaculum fulvum</name>
    <dbReference type="NCBI Taxonomy" id="1633335"/>
    <lineage>
        <taxon>Bacteria</taxon>
        <taxon>Pseudomonadati</taxon>
        <taxon>Pseudomonadota</taxon>
        <taxon>Alphaproteobacteria</taxon>
        <taxon>Rhodospirillales</taxon>
        <taxon>Thalassobaculaceae</taxon>
        <taxon>Thalassobaculum</taxon>
    </lineage>
</organism>
<protein>
    <recommendedName>
        <fullName evidence="3">J domain-containing protein</fullName>
    </recommendedName>
</protein>
<evidence type="ECO:0000256" key="2">
    <source>
        <dbReference type="SAM" id="MobiDB-lite"/>
    </source>
</evidence>
<dbReference type="CDD" id="cd06257">
    <property type="entry name" value="DnaJ"/>
    <property type="match status" value="1"/>
</dbReference>
<gene>
    <name evidence="4" type="ORF">GCM10017083_00980</name>
</gene>
<dbReference type="EMBL" id="BMZS01000001">
    <property type="protein sequence ID" value="GHD39285.1"/>
    <property type="molecule type" value="Genomic_DNA"/>
</dbReference>
<proteinExistence type="predicted"/>
<dbReference type="Pfam" id="PF00226">
    <property type="entry name" value="DnaJ"/>
    <property type="match status" value="1"/>
</dbReference>
<dbReference type="Pfam" id="PF01556">
    <property type="entry name" value="DnaJ_C"/>
    <property type="match status" value="1"/>
</dbReference>
<dbReference type="PANTHER" id="PTHR43096:SF52">
    <property type="entry name" value="DNAJ HOMOLOG 1, MITOCHONDRIAL-RELATED"/>
    <property type="match status" value="1"/>
</dbReference>
<evidence type="ECO:0000256" key="1">
    <source>
        <dbReference type="ARBA" id="ARBA00023186"/>
    </source>
</evidence>
<dbReference type="CDD" id="cd10747">
    <property type="entry name" value="DnaJ_C"/>
    <property type="match status" value="1"/>
</dbReference>
<feature type="region of interest" description="Disordered" evidence="2">
    <location>
        <begin position="64"/>
        <end position="104"/>
    </location>
</feature>
<dbReference type="SMART" id="SM00271">
    <property type="entry name" value="DnaJ"/>
    <property type="match status" value="1"/>
</dbReference>
<reference evidence="4" key="1">
    <citation type="journal article" date="2014" name="Int. J. Syst. Evol. Microbiol.">
        <title>Complete genome sequence of Corynebacterium casei LMG S-19264T (=DSM 44701T), isolated from a smear-ripened cheese.</title>
        <authorList>
            <consortium name="US DOE Joint Genome Institute (JGI-PGF)"/>
            <person name="Walter F."/>
            <person name="Albersmeier A."/>
            <person name="Kalinowski J."/>
            <person name="Ruckert C."/>
        </authorList>
    </citation>
    <scope>NUCLEOTIDE SEQUENCE</scope>
    <source>
        <strain evidence="4">KCTC 42651</strain>
    </source>
</reference>
<keyword evidence="5" id="KW-1185">Reference proteome</keyword>
<dbReference type="Gene3D" id="1.10.287.110">
    <property type="entry name" value="DnaJ domain"/>
    <property type="match status" value="1"/>
</dbReference>
<dbReference type="GO" id="GO:0005737">
    <property type="term" value="C:cytoplasm"/>
    <property type="evidence" value="ECO:0007669"/>
    <property type="project" value="TreeGrafter"/>
</dbReference>
<accession>A0A919CNN4</accession>
<dbReference type="GO" id="GO:0051082">
    <property type="term" value="F:unfolded protein binding"/>
    <property type="evidence" value="ECO:0007669"/>
    <property type="project" value="InterPro"/>
</dbReference>
<feature type="compositionally biased region" description="Basic and acidic residues" evidence="2">
    <location>
        <begin position="83"/>
        <end position="104"/>
    </location>
</feature>
<dbReference type="InterPro" id="IPR008971">
    <property type="entry name" value="HSP40/DnaJ_pept-bd"/>
</dbReference>
<dbReference type="PANTHER" id="PTHR43096">
    <property type="entry name" value="DNAJ HOMOLOG 1, MITOCHONDRIAL-RELATED"/>
    <property type="match status" value="1"/>
</dbReference>
<dbReference type="AlphaFoldDB" id="A0A919CNN4"/>
<sequence>MTAEPGMAKTPYEILGVAADASQDDIRKAYRKLAKTLHPDLNPGDAAAEARFKEVTQAYQIVGDEERRGRYDRGEIDASGQERQPHPYYREHAGGPGHHDHPYHSTRGFEDFGDLGDVFSELFGRDAAHGGGRRHRFHARGGDVRYRLEVEFLDAARGARTRVTMADGRTLDVRIPVGARDGMTLRLAGHGMPGHGDGPPGDALIELAVRPHPVFRRDGDDIRVELPITVDEAVLGGKVQVPTIHGPVAVTVPKNSSSGRVLRLKGKGVRAAGDHGDQFVTLRVVLPPHADPELEAFMSEWRRNRAYDPRADLMKKAG</sequence>
<dbReference type="InterPro" id="IPR036869">
    <property type="entry name" value="J_dom_sf"/>
</dbReference>
<reference evidence="4" key="2">
    <citation type="submission" date="2020-09" db="EMBL/GenBank/DDBJ databases">
        <authorList>
            <person name="Sun Q."/>
            <person name="Kim S."/>
        </authorList>
    </citation>
    <scope>NUCLEOTIDE SEQUENCE</scope>
    <source>
        <strain evidence="4">KCTC 42651</strain>
    </source>
</reference>
<evidence type="ECO:0000259" key="3">
    <source>
        <dbReference type="PROSITE" id="PS50076"/>
    </source>
</evidence>
<comment type="caution">
    <text evidence="4">The sequence shown here is derived from an EMBL/GenBank/DDBJ whole genome shotgun (WGS) entry which is preliminary data.</text>
</comment>
<name>A0A919CNN4_9PROT</name>
<evidence type="ECO:0000313" key="5">
    <source>
        <dbReference type="Proteomes" id="UP000630353"/>
    </source>
</evidence>
<dbReference type="Proteomes" id="UP000630353">
    <property type="component" value="Unassembled WGS sequence"/>
</dbReference>
<keyword evidence="1" id="KW-0143">Chaperone</keyword>
<dbReference type="SUPFAM" id="SSF49493">
    <property type="entry name" value="HSP40/DnaJ peptide-binding domain"/>
    <property type="match status" value="2"/>
</dbReference>
<dbReference type="PROSITE" id="PS50076">
    <property type="entry name" value="DNAJ_2"/>
    <property type="match status" value="1"/>
</dbReference>
<dbReference type="InterPro" id="IPR001623">
    <property type="entry name" value="DnaJ_domain"/>
</dbReference>
<feature type="domain" description="J" evidence="3">
    <location>
        <begin position="10"/>
        <end position="75"/>
    </location>
</feature>
<dbReference type="Gene3D" id="2.60.260.20">
    <property type="entry name" value="Urease metallochaperone UreE, N-terminal domain"/>
    <property type="match status" value="2"/>
</dbReference>
<dbReference type="PRINTS" id="PR00625">
    <property type="entry name" value="JDOMAIN"/>
</dbReference>
<dbReference type="SUPFAM" id="SSF46565">
    <property type="entry name" value="Chaperone J-domain"/>
    <property type="match status" value="1"/>
</dbReference>
<dbReference type="GO" id="GO:0042026">
    <property type="term" value="P:protein refolding"/>
    <property type="evidence" value="ECO:0007669"/>
    <property type="project" value="TreeGrafter"/>
</dbReference>
<feature type="compositionally biased region" description="Basic and acidic residues" evidence="2">
    <location>
        <begin position="64"/>
        <end position="76"/>
    </location>
</feature>
<dbReference type="InterPro" id="IPR002939">
    <property type="entry name" value="DnaJ_C"/>
</dbReference>
<dbReference type="FunFam" id="2.60.260.20:FF:000013">
    <property type="entry name" value="DnaJ subfamily B member 11"/>
    <property type="match status" value="1"/>
</dbReference>
<evidence type="ECO:0000313" key="4">
    <source>
        <dbReference type="EMBL" id="GHD39285.1"/>
    </source>
</evidence>